<accession>A0A7W9SDA3</accession>
<dbReference type="SMART" id="SM00138">
    <property type="entry name" value="MeTrc"/>
    <property type="match status" value="1"/>
</dbReference>
<evidence type="ECO:0000313" key="7">
    <source>
        <dbReference type="EMBL" id="MBB6040043.1"/>
    </source>
</evidence>
<gene>
    <name evidence="7" type="ORF">HNQ46_000004</name>
</gene>
<keyword evidence="4 7" id="KW-0808">Transferase</keyword>
<comment type="catalytic activity">
    <reaction evidence="1">
        <text>L-glutamyl-[protein] + S-adenosyl-L-methionine = [protein]-L-glutamate 5-O-methyl ester + S-adenosyl-L-homocysteine</text>
        <dbReference type="Rhea" id="RHEA:24452"/>
        <dbReference type="Rhea" id="RHEA-COMP:10208"/>
        <dbReference type="Rhea" id="RHEA-COMP:10311"/>
        <dbReference type="ChEBI" id="CHEBI:29973"/>
        <dbReference type="ChEBI" id="CHEBI:57856"/>
        <dbReference type="ChEBI" id="CHEBI:59789"/>
        <dbReference type="ChEBI" id="CHEBI:82795"/>
        <dbReference type="EC" id="2.1.1.80"/>
    </reaction>
</comment>
<protein>
    <recommendedName>
        <fullName evidence="2">protein-glutamate O-methyltransferase</fullName>
        <ecNumber evidence="2">2.1.1.80</ecNumber>
    </recommendedName>
</protein>
<feature type="domain" description="CheR-type methyltransferase" evidence="6">
    <location>
        <begin position="1"/>
        <end position="272"/>
    </location>
</feature>
<dbReference type="PANTHER" id="PTHR24422">
    <property type="entry name" value="CHEMOTAXIS PROTEIN METHYLTRANSFERASE"/>
    <property type="match status" value="1"/>
</dbReference>
<dbReference type="InterPro" id="IPR022642">
    <property type="entry name" value="CheR_C"/>
</dbReference>
<comment type="caution">
    <text evidence="7">The sequence shown here is derived from an EMBL/GenBank/DDBJ whole genome shotgun (WGS) entry which is preliminary data.</text>
</comment>
<dbReference type="InterPro" id="IPR029063">
    <property type="entry name" value="SAM-dependent_MTases_sf"/>
</dbReference>
<evidence type="ECO:0000313" key="8">
    <source>
        <dbReference type="Proteomes" id="UP000522163"/>
    </source>
</evidence>
<dbReference type="InterPro" id="IPR022641">
    <property type="entry name" value="CheR_N"/>
</dbReference>
<dbReference type="InterPro" id="IPR026024">
    <property type="entry name" value="Chemotaxis_MeTrfase_CheR"/>
</dbReference>
<keyword evidence="3 7" id="KW-0489">Methyltransferase</keyword>
<reference evidence="7 8" key="1">
    <citation type="submission" date="2020-08" db="EMBL/GenBank/DDBJ databases">
        <title>Genomic Encyclopedia of Type Strains, Phase IV (KMG-IV): sequencing the most valuable type-strain genomes for metagenomic binning, comparative biology and taxonomic classification.</title>
        <authorList>
            <person name="Goeker M."/>
        </authorList>
    </citation>
    <scope>NUCLEOTIDE SEQUENCE [LARGE SCALE GENOMIC DNA]</scope>
    <source>
        <strain evidence="7 8">DSM 17245</strain>
    </source>
</reference>
<dbReference type="EC" id="2.1.1.80" evidence="2"/>
<evidence type="ECO:0000256" key="4">
    <source>
        <dbReference type="ARBA" id="ARBA00022679"/>
    </source>
</evidence>
<evidence type="ECO:0000256" key="3">
    <source>
        <dbReference type="ARBA" id="ARBA00022603"/>
    </source>
</evidence>
<dbReference type="InterPro" id="IPR036804">
    <property type="entry name" value="CheR_N_sf"/>
</dbReference>
<dbReference type="Gene3D" id="1.10.155.10">
    <property type="entry name" value="Chemotaxis receptor methyltransferase CheR, N-terminal domain"/>
    <property type="match status" value="1"/>
</dbReference>
<proteinExistence type="predicted"/>
<dbReference type="InterPro" id="IPR000780">
    <property type="entry name" value="CheR_MeTrfase"/>
</dbReference>
<dbReference type="Gene3D" id="3.40.50.150">
    <property type="entry name" value="Vaccinia Virus protein VP39"/>
    <property type="match status" value="1"/>
</dbReference>
<dbReference type="EMBL" id="JACHHH010000001">
    <property type="protein sequence ID" value="MBB6040043.1"/>
    <property type="molecule type" value="Genomic_DNA"/>
</dbReference>
<sequence length="272" mass="32175">MNDLSDEDFKRLYTFMQEKFGIDLKRKKPLIVSRLSSILESRGYTDFHDYVNDIIQKQDQDMMTTLLNKLTTNYTYFMREESHFDYLENVVMPQLAEKHKNDRLLSIWSAGCSSGEEPYNISMYLLEYFGKLGGNWDTRILATDISQNVLSKAENPKYLPESLEKLPKSWKNKYFVPIEDGYYTVSEELRRNVIFRPFNLMSPIKFKRDFDLIFCRNVMIYFDQPTKDALVKRFYDVTYPGGHLFIGHSEGLTKATCPYTYVKPAIYRKDEK</sequence>
<dbReference type="RefSeq" id="WP_183681307.1">
    <property type="nucleotide sequence ID" value="NZ_JACHHH010000001.1"/>
</dbReference>
<keyword evidence="5" id="KW-0949">S-adenosyl-L-methionine</keyword>
<dbReference type="PROSITE" id="PS50123">
    <property type="entry name" value="CHER"/>
    <property type="match status" value="1"/>
</dbReference>
<name>A0A7W9SDA3_9FIRM</name>
<dbReference type="PIRSF" id="PIRSF000410">
    <property type="entry name" value="CheR"/>
    <property type="match status" value="1"/>
</dbReference>
<dbReference type="AlphaFoldDB" id="A0A7W9SDA3"/>
<dbReference type="InterPro" id="IPR050903">
    <property type="entry name" value="Bact_Chemotaxis_MeTrfase"/>
</dbReference>
<dbReference type="GeneID" id="85013579"/>
<evidence type="ECO:0000256" key="2">
    <source>
        <dbReference type="ARBA" id="ARBA00012534"/>
    </source>
</evidence>
<dbReference type="SUPFAM" id="SSF53335">
    <property type="entry name" value="S-adenosyl-L-methionine-dependent methyltransferases"/>
    <property type="match status" value="1"/>
</dbReference>
<dbReference type="Pfam" id="PF01739">
    <property type="entry name" value="CheR"/>
    <property type="match status" value="1"/>
</dbReference>
<evidence type="ECO:0000259" key="6">
    <source>
        <dbReference type="PROSITE" id="PS50123"/>
    </source>
</evidence>
<dbReference type="CDD" id="cd02440">
    <property type="entry name" value="AdoMet_MTases"/>
    <property type="match status" value="1"/>
</dbReference>
<evidence type="ECO:0000256" key="5">
    <source>
        <dbReference type="ARBA" id="ARBA00022691"/>
    </source>
</evidence>
<dbReference type="SUPFAM" id="SSF47757">
    <property type="entry name" value="Chemotaxis receptor methyltransferase CheR, N-terminal domain"/>
    <property type="match status" value="1"/>
</dbReference>
<dbReference type="PRINTS" id="PR00996">
    <property type="entry name" value="CHERMTFRASE"/>
</dbReference>
<dbReference type="GO" id="GO:0008983">
    <property type="term" value="F:protein-glutamate O-methyltransferase activity"/>
    <property type="evidence" value="ECO:0007669"/>
    <property type="project" value="UniProtKB-EC"/>
</dbReference>
<dbReference type="Pfam" id="PF03705">
    <property type="entry name" value="CheR_N"/>
    <property type="match status" value="1"/>
</dbReference>
<evidence type="ECO:0000256" key="1">
    <source>
        <dbReference type="ARBA" id="ARBA00001541"/>
    </source>
</evidence>
<dbReference type="PANTHER" id="PTHR24422:SF19">
    <property type="entry name" value="CHEMOTAXIS PROTEIN METHYLTRANSFERASE"/>
    <property type="match status" value="1"/>
</dbReference>
<dbReference type="GO" id="GO:0032259">
    <property type="term" value="P:methylation"/>
    <property type="evidence" value="ECO:0007669"/>
    <property type="project" value="UniProtKB-KW"/>
</dbReference>
<organism evidence="7 8">
    <name type="scientific">Oribacterium sinus</name>
    <dbReference type="NCBI Taxonomy" id="237576"/>
    <lineage>
        <taxon>Bacteria</taxon>
        <taxon>Bacillati</taxon>
        <taxon>Bacillota</taxon>
        <taxon>Clostridia</taxon>
        <taxon>Lachnospirales</taxon>
        <taxon>Lachnospiraceae</taxon>
        <taxon>Oribacterium</taxon>
    </lineage>
</organism>
<dbReference type="Proteomes" id="UP000522163">
    <property type="component" value="Unassembled WGS sequence"/>
</dbReference>